<accession>A0ABQ8ILT3</accession>
<feature type="compositionally biased region" description="Polar residues" evidence="13">
    <location>
        <begin position="652"/>
        <end position="662"/>
    </location>
</feature>
<feature type="compositionally biased region" description="Acidic residues" evidence="13">
    <location>
        <begin position="673"/>
        <end position="683"/>
    </location>
</feature>
<dbReference type="InterPro" id="IPR008918">
    <property type="entry name" value="HhH2"/>
</dbReference>
<feature type="region of interest" description="Disordered" evidence="13">
    <location>
        <begin position="628"/>
        <end position="698"/>
    </location>
</feature>
<evidence type="ECO:0000313" key="16">
    <source>
        <dbReference type="EMBL" id="KAH7577388.1"/>
    </source>
</evidence>
<evidence type="ECO:0000313" key="17">
    <source>
        <dbReference type="Proteomes" id="UP000827721"/>
    </source>
</evidence>
<evidence type="ECO:0000256" key="3">
    <source>
        <dbReference type="ARBA" id="ARBA00005283"/>
    </source>
</evidence>
<evidence type="ECO:0000256" key="1">
    <source>
        <dbReference type="ARBA" id="ARBA00001946"/>
    </source>
</evidence>
<dbReference type="InterPro" id="IPR019974">
    <property type="entry name" value="XPG_CS"/>
</dbReference>
<comment type="similarity">
    <text evidence="3">Belongs to the XPG/RAD2 endonuclease family. XPG subfamily.</text>
</comment>
<dbReference type="Proteomes" id="UP000827721">
    <property type="component" value="Unassembled WGS sequence"/>
</dbReference>
<reference evidence="16 17" key="1">
    <citation type="submission" date="2021-02" db="EMBL/GenBank/DDBJ databases">
        <title>Plant Genome Project.</title>
        <authorList>
            <person name="Zhang R.-G."/>
        </authorList>
    </citation>
    <scope>NUCLEOTIDE SEQUENCE [LARGE SCALE GENOMIC DNA]</scope>
    <source>
        <tissue evidence="16">Leaves</tissue>
    </source>
</reference>
<evidence type="ECO:0000256" key="9">
    <source>
        <dbReference type="ARBA" id="ARBA00022801"/>
    </source>
</evidence>
<dbReference type="InterPro" id="IPR006086">
    <property type="entry name" value="XPG-I_dom"/>
</dbReference>
<name>A0ABQ8ILT3_9ROSI</name>
<feature type="compositionally biased region" description="Polar residues" evidence="13">
    <location>
        <begin position="1430"/>
        <end position="1442"/>
    </location>
</feature>
<keyword evidence="10" id="KW-0460">Magnesium</keyword>
<evidence type="ECO:0000256" key="11">
    <source>
        <dbReference type="ARBA" id="ARBA00023204"/>
    </source>
</evidence>
<dbReference type="InterPro" id="IPR025527">
    <property type="entry name" value="HUWE1/Rev1_UBM"/>
</dbReference>
<dbReference type="InterPro" id="IPR006084">
    <property type="entry name" value="XPG/Rad2"/>
</dbReference>
<proteinExistence type="inferred from homology"/>
<feature type="region of interest" description="Disordered" evidence="13">
    <location>
        <begin position="1366"/>
        <end position="1465"/>
    </location>
</feature>
<keyword evidence="9" id="KW-0378">Hydrolase</keyword>
<protein>
    <recommendedName>
        <fullName evidence="18">DNA repair protein UVH3</fullName>
    </recommendedName>
</protein>
<evidence type="ECO:0000259" key="14">
    <source>
        <dbReference type="SMART" id="SM00484"/>
    </source>
</evidence>
<keyword evidence="6" id="KW-0479">Metal-binding</keyword>
<feature type="compositionally biased region" description="Low complexity" evidence="13">
    <location>
        <begin position="449"/>
        <end position="462"/>
    </location>
</feature>
<dbReference type="Pfam" id="PF00867">
    <property type="entry name" value="XPG_I"/>
    <property type="match status" value="1"/>
</dbReference>
<feature type="region of interest" description="Disordered" evidence="13">
    <location>
        <begin position="128"/>
        <end position="168"/>
    </location>
</feature>
<comment type="cofactor">
    <cofactor evidence="1">
        <name>Mg(2+)</name>
        <dbReference type="ChEBI" id="CHEBI:18420"/>
    </cofactor>
</comment>
<evidence type="ECO:0000256" key="13">
    <source>
        <dbReference type="SAM" id="MobiDB-lite"/>
    </source>
</evidence>
<evidence type="ECO:0000256" key="7">
    <source>
        <dbReference type="ARBA" id="ARBA00022759"/>
    </source>
</evidence>
<evidence type="ECO:0000256" key="8">
    <source>
        <dbReference type="ARBA" id="ARBA00022763"/>
    </source>
</evidence>
<keyword evidence="4" id="KW-0808">Transferase</keyword>
<feature type="compositionally biased region" description="Basic residues" evidence="13">
    <location>
        <begin position="1451"/>
        <end position="1464"/>
    </location>
</feature>
<evidence type="ECO:0000256" key="5">
    <source>
        <dbReference type="ARBA" id="ARBA00022722"/>
    </source>
</evidence>
<dbReference type="SUPFAM" id="SSF88723">
    <property type="entry name" value="PIN domain-like"/>
    <property type="match status" value="1"/>
</dbReference>
<feature type="compositionally biased region" description="Basic and acidic residues" evidence="13">
    <location>
        <begin position="1744"/>
        <end position="1757"/>
    </location>
</feature>
<dbReference type="Pfam" id="PF14377">
    <property type="entry name" value="UBM"/>
    <property type="match status" value="2"/>
</dbReference>
<evidence type="ECO:0000256" key="6">
    <source>
        <dbReference type="ARBA" id="ARBA00022723"/>
    </source>
</evidence>
<dbReference type="Pfam" id="PF00752">
    <property type="entry name" value="XPG_N"/>
    <property type="match status" value="1"/>
</dbReference>
<feature type="compositionally biased region" description="Basic and acidic residues" evidence="13">
    <location>
        <begin position="1417"/>
        <end position="1428"/>
    </location>
</feature>
<feature type="compositionally biased region" description="Polar residues" evidence="13">
    <location>
        <begin position="463"/>
        <end position="475"/>
    </location>
</feature>
<keyword evidence="11" id="KW-0234">DNA repair</keyword>
<dbReference type="InterPro" id="IPR036279">
    <property type="entry name" value="5-3_exonuclease_C_sf"/>
</dbReference>
<keyword evidence="8" id="KW-0227">DNA damage</keyword>
<organism evidence="16 17">
    <name type="scientific">Xanthoceras sorbifolium</name>
    <dbReference type="NCBI Taxonomy" id="99658"/>
    <lineage>
        <taxon>Eukaryota</taxon>
        <taxon>Viridiplantae</taxon>
        <taxon>Streptophyta</taxon>
        <taxon>Embryophyta</taxon>
        <taxon>Tracheophyta</taxon>
        <taxon>Spermatophyta</taxon>
        <taxon>Magnoliopsida</taxon>
        <taxon>eudicotyledons</taxon>
        <taxon>Gunneridae</taxon>
        <taxon>Pentapetalae</taxon>
        <taxon>rosids</taxon>
        <taxon>malvids</taxon>
        <taxon>Sapindales</taxon>
        <taxon>Sapindaceae</taxon>
        <taxon>Xanthoceroideae</taxon>
        <taxon>Xanthoceras</taxon>
    </lineage>
</organism>
<dbReference type="CDD" id="cd09904">
    <property type="entry name" value="H3TH_XPG"/>
    <property type="match status" value="1"/>
</dbReference>
<evidence type="ECO:0000256" key="12">
    <source>
        <dbReference type="ARBA" id="ARBA00023242"/>
    </source>
</evidence>
<keyword evidence="7" id="KW-0255">Endonuclease</keyword>
<evidence type="ECO:0008006" key="18">
    <source>
        <dbReference type="Google" id="ProtNLM"/>
    </source>
</evidence>
<dbReference type="EMBL" id="JAFEMO010000001">
    <property type="protein sequence ID" value="KAH7577388.1"/>
    <property type="molecule type" value="Genomic_DNA"/>
</dbReference>
<feature type="compositionally biased region" description="Polar residues" evidence="13">
    <location>
        <begin position="153"/>
        <end position="162"/>
    </location>
</feature>
<sequence length="1791" mass="199518">MGVHGLWDLLSPVGRRVSVETLAGKKLAIDASIWMVQFMKAMRDEKGEMVRNAHLLGFFRRICKLLYLKTKPVFVFDGGTPALKRRTVIARRRQRENAQAKIRKTAEKLLVNQLKTMRLKELAKDLENQKKQQKNYSKGKMVRPEQIGAVSNAERNSVVSTSDSKKNLEEMSAASIATEDDKSLSKNASTFAAAIPSQVVDGDEDEDEEMILPTMDGNVDPAVFAALPPSIQRELLVQTSKQIFLTEKQKNDAKGKKVLSNDPDQANIMSGDAESNYVVPKSYDQIKLDEMLAASIAAEEDGSSINNASTSAASIPFEEEDSEEDEEMILPAMDGIVDPAVLAALPPSMQLDLLVQMRERLMAENRQKYQEVKKAPEKFSELQIKAYLKTVAFRREIDEVQKTAAGRGVGGVQTSRIASEANREFIFSSSFTGDKQVLASARVERNGDKQQQTPSKQPSSDSMTNVASTNKSNVLTGLGPNEQGGDFDGDVETYLDERGRLRVSRVRAMGMRMTRDLQRNLDMMKEVENERTKIKKTRDVDSMLNLNKTVTPKSFSKNNKLAETSLDSGSESVNLNERDKQSMFKSENSIEISFEDNGENKSVDDDDNDIFTRLASNAVIKFSADNTSLKKQPSDSFSDSDWEEGFIEGKDNSFSGNVNTEIESPLNVKEGNISDESEVEWEEGPNAAPKSSSSCQAEAGKTISRGYLEEDANLQEAIRRSLLDSCSEKINHVLPEDEKSKDFGENACDDNRFFEEENNMGGPNLLGDNVTQQNESFCEIVGEVDKLDTLCGVSNSPLNDSLDRQLKMSVADNLDDKTILTNKSCERYLSSHSEKSRQDSTEKMHLYGEACAESVTMELKENHFVKGQCLDASNEGDGLSSYAKKCSEGSSHSSGELFGHVSDSILVNDKKTDSEAELYTLADDMKKDPEAEPSIRVDNKKNDFEAEPLCHAVGISDPSIPTVDASRHESIYDIDIEKKLDAERAHCSSLNARELNLEKSAIKEIESMRPLTEASLEDEMLVLDHEYSNLGDEQRKLERNAESVSSEMFAECQELLQMFGLPYIIAPMEAEAQCAYMELANLVDGVVTDDSDVFLFGARSVYKNIFDDRKYVETYFMQDIEKELGLTREKLIRMALLLGSDYTEGISGIGIVNAIEVVNAFPEDDGLHKFREWIESPDPTILGKLDVQTESNARKRGSKGGDNDVNHAKSCGEGVSEFEQNIFQADENEKSADHSQNKKIFMNKHRNVSKNWHVPSTFPSEAVISAYFCPQVDKSTEPFSWGKPDRFILRKFCWDKFAWGSEKSDELLLPVLKEYEKRETQLRLEAFYTFNERFAKIRSKRIKKAVKGITGDQSSELMNDAMQELPKNKKKRRASHPGGGSNQSEKALKETEESVAGCQNKNIVKSAPKQSRKRRVPEKLVSYKREIPEPSTQADGEQSTCDVSHGGGRGRACRVGRGRGRGRGRLGAELSETTCDGIGGNSEHGVYAEKLKWPQEMRRYNSEYNLVLSVVNGLLVFYFGLSYQREIVLYQCEWSEWREHALSDIQGIERRILIGGYPNFLALLSTRSRKPVNYSMNDPEVDDVGKITSDEDYTTEEAVKPDLFVVRGMSGDYSAFGGKKQHKSGDPPLEGFSSNHLERGGGFCIDEGLIDQSMVRQNEDPFSEAEVSKDYMKMGGGFCIDESKTGDNAVLNPAAIEGDANSSPCFVEKVDRNIGSGDSFSSPRRAFNGLKYGGRTNIAGSEVNMDHQNARTDDNSKVDVPQQDNVKSDTANVSSGALSAMPFLKRKRRKS</sequence>
<feature type="domain" description="XPG N-terminal" evidence="15">
    <location>
        <begin position="1"/>
        <end position="98"/>
    </location>
</feature>
<dbReference type="SUPFAM" id="SSF47807">
    <property type="entry name" value="5' to 3' exonuclease, C-terminal subdomain"/>
    <property type="match status" value="1"/>
</dbReference>
<evidence type="ECO:0000256" key="10">
    <source>
        <dbReference type="ARBA" id="ARBA00022842"/>
    </source>
</evidence>
<evidence type="ECO:0000259" key="15">
    <source>
        <dbReference type="SMART" id="SM00485"/>
    </source>
</evidence>
<feature type="region of interest" description="Disordered" evidence="13">
    <location>
        <begin position="1740"/>
        <end position="1791"/>
    </location>
</feature>
<dbReference type="PROSITE" id="PS00841">
    <property type="entry name" value="XPG_1"/>
    <property type="match status" value="1"/>
</dbReference>
<dbReference type="Gene3D" id="6.10.250.1630">
    <property type="match status" value="1"/>
</dbReference>
<keyword evidence="5" id="KW-0540">Nuclease</keyword>
<dbReference type="InterPro" id="IPR029060">
    <property type="entry name" value="PIN-like_dom_sf"/>
</dbReference>
<dbReference type="CDD" id="cd09868">
    <property type="entry name" value="PIN_XPG_RAD2"/>
    <property type="match status" value="2"/>
</dbReference>
<evidence type="ECO:0000256" key="2">
    <source>
        <dbReference type="ARBA" id="ARBA00004123"/>
    </source>
</evidence>
<evidence type="ECO:0000256" key="4">
    <source>
        <dbReference type="ARBA" id="ARBA00022679"/>
    </source>
</evidence>
<feature type="domain" description="XPG-I" evidence="14">
    <location>
        <begin position="1057"/>
        <end position="1126"/>
    </location>
</feature>
<dbReference type="PANTHER" id="PTHR16171">
    <property type="entry name" value="DNA REPAIR PROTEIN COMPLEMENTING XP-G CELLS-RELATED"/>
    <property type="match status" value="1"/>
</dbReference>
<dbReference type="SMART" id="SM00484">
    <property type="entry name" value="XPGI"/>
    <property type="match status" value="1"/>
</dbReference>
<comment type="subcellular location">
    <subcellularLocation>
        <location evidence="2">Nucleus</location>
    </subcellularLocation>
</comment>
<feature type="compositionally biased region" description="Polar residues" evidence="13">
    <location>
        <begin position="1762"/>
        <end position="1777"/>
    </location>
</feature>
<dbReference type="PRINTS" id="PR00066">
    <property type="entry name" value="XRODRMPGMNTG"/>
</dbReference>
<gene>
    <name evidence="16" type="ORF">JRO89_XS01G0243500</name>
</gene>
<dbReference type="PRINTS" id="PR00853">
    <property type="entry name" value="XPGRADSUPER"/>
</dbReference>
<dbReference type="Gene3D" id="1.10.150.20">
    <property type="entry name" value="5' to 3' exonuclease, C-terminal subdomain"/>
    <property type="match status" value="1"/>
</dbReference>
<feature type="compositionally biased region" description="Polar residues" evidence="13">
    <location>
        <begin position="628"/>
        <end position="637"/>
    </location>
</feature>
<dbReference type="SMART" id="SM00279">
    <property type="entry name" value="HhH2"/>
    <property type="match status" value="1"/>
</dbReference>
<dbReference type="PANTHER" id="PTHR16171:SF7">
    <property type="entry name" value="DNA REPAIR PROTEIN RAD2"/>
    <property type="match status" value="1"/>
</dbReference>
<keyword evidence="17" id="KW-1185">Reference proteome</keyword>
<keyword evidence="12" id="KW-0539">Nucleus</keyword>
<dbReference type="SMART" id="SM00485">
    <property type="entry name" value="XPGN"/>
    <property type="match status" value="1"/>
</dbReference>
<feature type="region of interest" description="Disordered" evidence="13">
    <location>
        <begin position="443"/>
        <end position="490"/>
    </location>
</feature>
<dbReference type="Gene3D" id="3.40.50.1010">
    <property type="entry name" value="5'-nuclease"/>
    <property type="match status" value="2"/>
</dbReference>
<dbReference type="PROSITE" id="PS00842">
    <property type="entry name" value="XPG_2"/>
    <property type="match status" value="1"/>
</dbReference>
<dbReference type="InterPro" id="IPR001044">
    <property type="entry name" value="XPG/Rad2_eukaryotes"/>
</dbReference>
<dbReference type="InterPro" id="IPR006085">
    <property type="entry name" value="XPG_DNA_repair_N"/>
</dbReference>
<comment type="caution">
    <text evidence="16">The sequence shown here is derived from an EMBL/GenBank/DDBJ whole genome shotgun (WGS) entry which is preliminary data.</text>
</comment>